<dbReference type="InterPro" id="IPR004897">
    <property type="entry name" value="P/V_Pprotein_paramyxoviral"/>
</dbReference>
<evidence type="ECO:0000259" key="5">
    <source>
        <dbReference type="Pfam" id="PF14313"/>
    </source>
</evidence>
<dbReference type="Pfam" id="PF14313">
    <property type="entry name" value="Soyouz_module"/>
    <property type="match status" value="1"/>
</dbReference>
<proteinExistence type="predicted"/>
<evidence type="ECO:0000256" key="4">
    <source>
        <dbReference type="SAM" id="MobiDB-lite"/>
    </source>
</evidence>
<sequence>MATFTDEEIDELFETSGTVIENIISAQPNPVETVGRSAIPQGKTKALSLAWEKYANTPEADKREDTDKGPHASQPVPEVPTTGTPNLDNPSGSELDAGETPVDPSEGCIRTGASSTLLSMLDKLGTKSPGTKKGSENAALTPGRSQMMYPVATGATQLVPALEQKQVTGAMVLNPNGNRDTGGSTASSGPQKGSLLSAGATHHAPRSDPSPGSTPVYAGSVPLPADFVQLIMTMMETVTQKMNRIDYQLDLIVKQTASIPPLRTEIQQIKTSLAVMEANLGMMKILDPGNAHISSLSDLRAAARQHPVLLAGPGDPSPYIAQSGEIAVNKLAQPVSNPTEVVKASQAPVPDLNIEKETVRALIMSRPMHPASSSRLVAKLECATTIEEVRKIKRLALNG</sequence>
<evidence type="ECO:0000256" key="3">
    <source>
        <dbReference type="ARBA" id="ARBA00022953"/>
    </source>
</evidence>
<dbReference type="EMBL" id="KY511044">
    <property type="protein sequence ID" value="ARV85976.1"/>
    <property type="molecule type" value="Viral_cRNA"/>
</dbReference>
<dbReference type="Pfam" id="PF03210">
    <property type="entry name" value="Paramyx_P_V_C"/>
    <property type="match status" value="1"/>
</dbReference>
<keyword evidence="3" id="KW-0693">Viral RNA replication</keyword>
<name>A0A1Z1G741_9MONO</name>
<evidence type="ECO:0000313" key="7">
    <source>
        <dbReference type="Proteomes" id="UP000240839"/>
    </source>
</evidence>
<evidence type="ECO:0000256" key="2">
    <source>
        <dbReference type="ARBA" id="ARBA00022553"/>
    </source>
</evidence>
<dbReference type="GeneID" id="37619969"/>
<keyword evidence="2" id="KW-0597">Phosphoprotein</keyword>
<feature type="domain" description="Phosphoprotein P soyouz module" evidence="5">
    <location>
        <begin position="1"/>
        <end position="57"/>
    </location>
</feature>
<dbReference type="Gene3D" id="1.20.5.300">
    <property type="match status" value="1"/>
</dbReference>
<dbReference type="RefSeq" id="YP_009508500.1">
    <property type="nucleotide sequence ID" value="NC_039016.1"/>
</dbReference>
<feature type="region of interest" description="Disordered" evidence="4">
    <location>
        <begin position="123"/>
        <end position="143"/>
    </location>
</feature>
<evidence type="ECO:0000256" key="1">
    <source>
        <dbReference type="ARBA" id="ARBA00020572"/>
    </source>
</evidence>
<feature type="compositionally biased region" description="Basic and acidic residues" evidence="4">
    <location>
        <begin position="59"/>
        <end position="70"/>
    </location>
</feature>
<dbReference type="CDD" id="cd21031">
    <property type="entry name" value="MEV_P-protein-C_like"/>
    <property type="match status" value="1"/>
</dbReference>
<dbReference type="KEGG" id="vg:37619969"/>
<keyword evidence="7" id="KW-1185">Reference proteome</keyword>
<dbReference type="InterPro" id="IPR025909">
    <property type="entry name" value="Soyouz_module"/>
</dbReference>
<gene>
    <name evidence="6" type="primary">P</name>
</gene>
<organism evidence="6 7">
    <name type="scientific">avian paramyxovirus 16</name>
    <dbReference type="NCBI Taxonomy" id="2560322"/>
    <lineage>
        <taxon>Viruses</taxon>
        <taxon>Riboviria</taxon>
        <taxon>Orthornavirae</taxon>
        <taxon>Negarnaviricota</taxon>
        <taxon>Haploviricotina</taxon>
        <taxon>Monjiviricetes</taxon>
        <taxon>Mononegavirales</taxon>
        <taxon>Paramyxoviridae</taxon>
        <taxon>Avulavirinae</taxon>
        <taxon>Orthoavulavirus</taxon>
        <taxon>Orthoavulavirus upoense</taxon>
    </lineage>
</organism>
<accession>A0A1Z1G741</accession>
<feature type="region of interest" description="Disordered" evidence="4">
    <location>
        <begin position="173"/>
        <end position="217"/>
    </location>
</feature>
<feature type="region of interest" description="Disordered" evidence="4">
    <location>
        <begin position="50"/>
        <end position="110"/>
    </location>
</feature>
<dbReference type="OrthoDB" id="13129at10239"/>
<feature type="compositionally biased region" description="Polar residues" evidence="4">
    <location>
        <begin position="175"/>
        <end position="191"/>
    </location>
</feature>
<feature type="compositionally biased region" description="Polar residues" evidence="4">
    <location>
        <begin position="81"/>
        <end position="92"/>
    </location>
</feature>
<evidence type="ECO:0000313" key="6">
    <source>
        <dbReference type="EMBL" id="ARV85976.1"/>
    </source>
</evidence>
<dbReference type="Proteomes" id="UP000240839">
    <property type="component" value="Segment"/>
</dbReference>
<reference evidence="6 7" key="1">
    <citation type="journal article" date="2017" name="Front. Microbiol.">
        <title>A Novel Avian Paramyxovirus (Putative Serotype 15) Isolated from Wild Birds.</title>
        <authorList>
            <person name="Lee H.J."/>
            <person name="Kim J.Y."/>
            <person name="Lee Y.J."/>
            <person name="Lee E.K."/>
            <person name="Song B.M."/>
            <person name="Lee H.S."/>
            <person name="Choi K.S."/>
        </authorList>
    </citation>
    <scope>NUCLEOTIDE SEQUENCE [LARGE SCALE GENOMIC DNA]</scope>
    <source>
        <strain evidence="6">APMV-15/WB/Kr/UPO216/2014</strain>
    </source>
</reference>
<protein>
    <recommendedName>
        <fullName evidence="1">Phosphoprotein</fullName>
    </recommendedName>
</protein>